<organism evidence="2 3">
    <name type="scientific">Candidatus Nitrosymbiomonas proteolyticus</name>
    <dbReference type="NCBI Taxonomy" id="2608984"/>
    <lineage>
        <taxon>Bacteria</taxon>
        <taxon>Bacillati</taxon>
        <taxon>Armatimonadota</taxon>
        <taxon>Armatimonadota incertae sedis</taxon>
        <taxon>Candidatus Nitrosymbiomonas</taxon>
    </lineage>
</organism>
<accession>A0A809S6B0</accession>
<dbReference type="InterPro" id="IPR041489">
    <property type="entry name" value="PDZ_6"/>
</dbReference>
<dbReference type="InterPro" id="IPR001478">
    <property type="entry name" value="PDZ"/>
</dbReference>
<dbReference type="SUPFAM" id="SSF52096">
    <property type="entry name" value="ClpP/crotonase"/>
    <property type="match status" value="1"/>
</dbReference>
<dbReference type="GO" id="GO:0006508">
    <property type="term" value="P:proteolysis"/>
    <property type="evidence" value="ECO:0007669"/>
    <property type="project" value="UniProtKB-KW"/>
</dbReference>
<evidence type="ECO:0000313" key="3">
    <source>
        <dbReference type="Proteomes" id="UP000662873"/>
    </source>
</evidence>
<evidence type="ECO:0000313" key="2">
    <source>
        <dbReference type="EMBL" id="BBO24767.1"/>
    </source>
</evidence>
<keyword evidence="2" id="KW-0645">Protease</keyword>
<evidence type="ECO:0000259" key="1">
    <source>
        <dbReference type="PROSITE" id="PS50106"/>
    </source>
</evidence>
<gene>
    <name evidence="2" type="ORF">NPRO_23620</name>
</gene>
<dbReference type="InterPro" id="IPR055210">
    <property type="entry name" value="CtpA/B_N"/>
</dbReference>
<reference evidence="2" key="1">
    <citation type="journal article" name="DNA Res.">
        <title>The physiological potential of anammox bacteria as revealed by their core genome structure.</title>
        <authorList>
            <person name="Okubo T."/>
            <person name="Toyoda A."/>
            <person name="Fukuhara K."/>
            <person name="Uchiyama I."/>
            <person name="Harigaya Y."/>
            <person name="Kuroiwa M."/>
            <person name="Suzuki T."/>
            <person name="Murakami Y."/>
            <person name="Suwa Y."/>
            <person name="Takami H."/>
        </authorList>
    </citation>
    <scope>NUCLEOTIDE SEQUENCE</scope>
    <source>
        <strain evidence="2">317325-2</strain>
    </source>
</reference>
<sequence length="420" mass="44376">MTGIVCASAASVVLGVGVRDAVDLGLTRSGADTVASKQLLASRAVQTEIPEGEYFDQLAGLLKREFVDPIDDDLMLASGAIRGMVLSLQDPTTIYMDAKDLPVYRKALSGQFEGIGAELVFEMPPTAGPQPIHGADAPPAEPGDLVASGSRVPRVLVTYVVPNGPADKAGVEPGDWVEAVDGHWVVDAETVDLLRMTQQKVQSGEWPVSKLDELRKDLRERTRKSITPARAMQRLSTGSGAMSVSWHRGERVLPTQIVAGPSRVAPVTQSEGGSLRVRLAPGVPQMLAETLKDRKEVTLDFRGASVGSWEIAKGILEVLVPAGSYGELIREDGKPPIPVTVAKGASAPYKLGVLVDAYTRGAPGVLASLLVERAGATLISGSLPQEPIAVEWKTLPNGSGYTLGIGKWKARARASSEVGQ</sequence>
<dbReference type="Pfam" id="PF22694">
    <property type="entry name" value="CtpB_N-like"/>
    <property type="match status" value="1"/>
</dbReference>
<dbReference type="AlphaFoldDB" id="A0A809S6B0"/>
<dbReference type="Gene3D" id="3.30.750.44">
    <property type="match status" value="1"/>
</dbReference>
<dbReference type="Proteomes" id="UP000662873">
    <property type="component" value="Chromosome"/>
</dbReference>
<keyword evidence="2" id="KW-0378">Hydrolase</keyword>
<protein>
    <submittedName>
        <fullName evidence="2">Periplasmic protease</fullName>
    </submittedName>
</protein>
<name>A0A809S6B0_9BACT</name>
<dbReference type="EMBL" id="AP021858">
    <property type="protein sequence ID" value="BBO24767.1"/>
    <property type="molecule type" value="Genomic_DNA"/>
</dbReference>
<dbReference type="Pfam" id="PF17820">
    <property type="entry name" value="PDZ_6"/>
    <property type="match status" value="1"/>
</dbReference>
<dbReference type="InterPro" id="IPR029045">
    <property type="entry name" value="ClpP/crotonase-like_dom_sf"/>
</dbReference>
<dbReference type="Gene3D" id="3.90.226.10">
    <property type="entry name" value="2-enoyl-CoA Hydratase, Chain A, domain 1"/>
    <property type="match status" value="1"/>
</dbReference>
<dbReference type="GO" id="GO:0008233">
    <property type="term" value="F:peptidase activity"/>
    <property type="evidence" value="ECO:0007669"/>
    <property type="project" value="UniProtKB-KW"/>
</dbReference>
<dbReference type="SUPFAM" id="SSF50156">
    <property type="entry name" value="PDZ domain-like"/>
    <property type="match status" value="1"/>
</dbReference>
<dbReference type="Gene3D" id="2.30.42.10">
    <property type="match status" value="1"/>
</dbReference>
<dbReference type="SMART" id="SM00228">
    <property type="entry name" value="PDZ"/>
    <property type="match status" value="1"/>
</dbReference>
<proteinExistence type="predicted"/>
<dbReference type="PROSITE" id="PS50106">
    <property type="entry name" value="PDZ"/>
    <property type="match status" value="1"/>
</dbReference>
<feature type="domain" description="PDZ" evidence="1">
    <location>
        <begin position="155"/>
        <end position="201"/>
    </location>
</feature>
<dbReference type="InterPro" id="IPR036034">
    <property type="entry name" value="PDZ_sf"/>
</dbReference>
<dbReference type="KEGG" id="npy:NPRO_23620"/>